<keyword evidence="3" id="KW-0732">Signal</keyword>
<evidence type="ECO:0000313" key="5">
    <source>
        <dbReference type="Proteomes" id="UP000483379"/>
    </source>
</evidence>
<dbReference type="InterPro" id="IPR051012">
    <property type="entry name" value="CellSynth/LPSAsmb/PSIAsmb"/>
</dbReference>
<name>A0A6M0K3S5_9GAMM</name>
<keyword evidence="1" id="KW-0677">Repeat</keyword>
<sequence length="599" mass="65393">MALSPRFSPSLALALALLLAAGSPLALTESVPSSTVSAAPVGERPAPPSAVRGLRPDQVYSVLVGEIAGRRGDWVTAFEHYYRAAELTRSVEMAELAVRAAITGDDLASADRGIRLWLDIEPESPSAHQVAAFVRIKAGDQEGALIHLGRLVDLSGPRLEAAFAKAAAILARLPSAETRVSMMQALAERYPDLPEAQNALAMVAASASQIDVAEQAARRAMALRPGWNAPRLFLVRLLISEDKRDDARALLEGFVNESPDDHALRMLYGQFLVEEEEFTTARDVFERMLRNQPKEPDVLFAVGILSLQLEDLGGARLYFERLYETGERKGEAAFYLGQAAEQSDDVSAALEWYGRVDGANSDDAHVRIALLKARQGQVAQAREILQRLRSESPDNAIPLFMVEAEILDEVGLPEDALAVYDAALGSHPANTNLLYARGLYRVKQGDIAAGEQDLRRIIEVEPNHADALNALGYTLADRTKRYEEARALIERAYAIKPDEPAILDSMGWVSYRLGNLETALDYLERAFEKLDDGEIAAHLGEVLWALGRRADALAVWDKALQAHPGHDYLQAVVGRYRVSRTDAVREDPAAAPAARGEGK</sequence>
<dbReference type="Gene3D" id="1.25.40.10">
    <property type="entry name" value="Tetratricopeptide repeat domain"/>
    <property type="match status" value="2"/>
</dbReference>
<dbReference type="PANTHER" id="PTHR45586">
    <property type="entry name" value="TPR REPEAT-CONTAINING PROTEIN PA4667"/>
    <property type="match status" value="1"/>
</dbReference>
<dbReference type="Proteomes" id="UP000483379">
    <property type="component" value="Unassembled WGS sequence"/>
</dbReference>
<comment type="caution">
    <text evidence="4">The sequence shown here is derived from an EMBL/GenBank/DDBJ whole genome shotgun (WGS) entry which is preliminary data.</text>
</comment>
<keyword evidence="5" id="KW-1185">Reference proteome</keyword>
<dbReference type="Pfam" id="PF13432">
    <property type="entry name" value="TPR_16"/>
    <property type="match status" value="2"/>
</dbReference>
<dbReference type="InterPro" id="IPR019734">
    <property type="entry name" value="TPR_rpt"/>
</dbReference>
<dbReference type="PANTHER" id="PTHR45586:SF1">
    <property type="entry name" value="LIPOPOLYSACCHARIDE ASSEMBLY PROTEIN B"/>
    <property type="match status" value="1"/>
</dbReference>
<gene>
    <name evidence="4" type="ORF">G3446_13975</name>
</gene>
<dbReference type="SUPFAM" id="SSF48452">
    <property type="entry name" value="TPR-like"/>
    <property type="match status" value="2"/>
</dbReference>
<evidence type="ECO:0000256" key="1">
    <source>
        <dbReference type="ARBA" id="ARBA00022737"/>
    </source>
</evidence>
<dbReference type="EMBL" id="JAAIJQ010000039">
    <property type="protein sequence ID" value="NEV62985.1"/>
    <property type="molecule type" value="Genomic_DNA"/>
</dbReference>
<feature type="signal peptide" evidence="3">
    <location>
        <begin position="1"/>
        <end position="26"/>
    </location>
</feature>
<proteinExistence type="predicted"/>
<accession>A0A6M0K3S5</accession>
<dbReference type="InterPro" id="IPR011990">
    <property type="entry name" value="TPR-like_helical_dom_sf"/>
</dbReference>
<keyword evidence="2" id="KW-0802">TPR repeat</keyword>
<protein>
    <submittedName>
        <fullName evidence="4">Tetratricopeptide repeat protein</fullName>
    </submittedName>
</protein>
<feature type="chain" id="PRO_5026972905" evidence="3">
    <location>
        <begin position="27"/>
        <end position="599"/>
    </location>
</feature>
<evidence type="ECO:0000313" key="4">
    <source>
        <dbReference type="EMBL" id="NEV62985.1"/>
    </source>
</evidence>
<dbReference type="Pfam" id="PF13174">
    <property type="entry name" value="TPR_6"/>
    <property type="match status" value="1"/>
</dbReference>
<evidence type="ECO:0000256" key="3">
    <source>
        <dbReference type="SAM" id="SignalP"/>
    </source>
</evidence>
<dbReference type="AlphaFoldDB" id="A0A6M0K3S5"/>
<evidence type="ECO:0000256" key="2">
    <source>
        <dbReference type="ARBA" id="ARBA00022803"/>
    </source>
</evidence>
<reference evidence="4 5" key="1">
    <citation type="submission" date="2020-02" db="EMBL/GenBank/DDBJ databases">
        <title>Genome sequences of Thiorhodococcus mannitoliphagus and Thiorhodococcus minor, purple sulfur photosynthetic bacteria in the gammaproteobacterial family, Chromatiaceae.</title>
        <authorList>
            <person name="Aviles F.A."/>
            <person name="Meyer T.E."/>
            <person name="Kyndt J.A."/>
        </authorList>
    </citation>
    <scope>NUCLEOTIDE SEQUENCE [LARGE SCALE GENOMIC DNA]</scope>
    <source>
        <strain evidence="4 5">DSM 11518</strain>
    </source>
</reference>
<dbReference type="RefSeq" id="WP_164453448.1">
    <property type="nucleotide sequence ID" value="NZ_JAAIJQ010000039.1"/>
</dbReference>
<dbReference type="Pfam" id="PF14559">
    <property type="entry name" value="TPR_19"/>
    <property type="match status" value="1"/>
</dbReference>
<dbReference type="SMART" id="SM00028">
    <property type="entry name" value="TPR"/>
    <property type="match status" value="7"/>
</dbReference>
<organism evidence="4 5">
    <name type="scientific">Thiorhodococcus minor</name>
    <dbReference type="NCBI Taxonomy" id="57489"/>
    <lineage>
        <taxon>Bacteria</taxon>
        <taxon>Pseudomonadati</taxon>
        <taxon>Pseudomonadota</taxon>
        <taxon>Gammaproteobacteria</taxon>
        <taxon>Chromatiales</taxon>
        <taxon>Chromatiaceae</taxon>
        <taxon>Thiorhodococcus</taxon>
    </lineage>
</organism>